<organism evidence="1 2">
    <name type="scientific">Ensete ventricosum</name>
    <name type="common">Abyssinian banana</name>
    <name type="synonym">Musa ensete</name>
    <dbReference type="NCBI Taxonomy" id="4639"/>
    <lineage>
        <taxon>Eukaryota</taxon>
        <taxon>Viridiplantae</taxon>
        <taxon>Streptophyta</taxon>
        <taxon>Embryophyta</taxon>
        <taxon>Tracheophyta</taxon>
        <taxon>Spermatophyta</taxon>
        <taxon>Magnoliopsida</taxon>
        <taxon>Liliopsida</taxon>
        <taxon>Zingiberales</taxon>
        <taxon>Musaceae</taxon>
        <taxon>Ensete</taxon>
    </lineage>
</organism>
<accession>A0A426WZX3</accession>
<name>A0A426WZX3_ENSVE</name>
<sequence length="209" mass="24209">MVSRKNAMVINFCEVASRVEFRLVFCAPSRKFKILVIPVLLAHGKSYKHSFVKKYDGHKLCAKSRTESSFDQFFMHHLGNSKYWPFPTVEFRSVFRALSRKLKIPAIPYIRVSIGFSCPVSKIQNTSHSRRINPRFEFLSVFHASSQKFIILAVPDVLAHGEPYEHGFGKKRDGHKLCAKSCTDSSFDRFFVHRHGNSKYWLFPTYLAQ</sequence>
<dbReference type="AlphaFoldDB" id="A0A426WZX3"/>
<reference evidence="1 2" key="1">
    <citation type="journal article" date="2014" name="Agronomy (Basel)">
        <title>A Draft Genome Sequence for Ensete ventricosum, the Drought-Tolerant Tree Against Hunger.</title>
        <authorList>
            <person name="Harrison J."/>
            <person name="Moore K.A."/>
            <person name="Paszkiewicz K."/>
            <person name="Jones T."/>
            <person name="Grant M."/>
            <person name="Ambacheew D."/>
            <person name="Muzemil S."/>
            <person name="Studholme D.J."/>
        </authorList>
    </citation>
    <scope>NUCLEOTIDE SEQUENCE [LARGE SCALE GENOMIC DNA]</scope>
</reference>
<dbReference type="EMBL" id="AMZH03030721">
    <property type="protein sequence ID" value="RRT32775.1"/>
    <property type="molecule type" value="Genomic_DNA"/>
</dbReference>
<protein>
    <submittedName>
        <fullName evidence="1">Uncharacterized protein</fullName>
    </submittedName>
</protein>
<evidence type="ECO:0000313" key="2">
    <source>
        <dbReference type="Proteomes" id="UP000287651"/>
    </source>
</evidence>
<comment type="caution">
    <text evidence="1">The sequence shown here is derived from an EMBL/GenBank/DDBJ whole genome shotgun (WGS) entry which is preliminary data.</text>
</comment>
<dbReference type="Proteomes" id="UP000287651">
    <property type="component" value="Unassembled WGS sequence"/>
</dbReference>
<proteinExistence type="predicted"/>
<feature type="non-terminal residue" evidence="1">
    <location>
        <position position="209"/>
    </location>
</feature>
<gene>
    <name evidence="1" type="ORF">B296_00035991</name>
</gene>
<evidence type="ECO:0000313" key="1">
    <source>
        <dbReference type="EMBL" id="RRT32775.1"/>
    </source>
</evidence>